<gene>
    <name evidence="1" type="ORF">OKA104_LOCUS45145</name>
</gene>
<comment type="caution">
    <text evidence="1">The sequence shown here is derived from an EMBL/GenBank/DDBJ whole genome shotgun (WGS) entry which is preliminary data.</text>
</comment>
<dbReference type="EMBL" id="CAJOAY010014587">
    <property type="protein sequence ID" value="CAF4280210.1"/>
    <property type="molecule type" value="Genomic_DNA"/>
</dbReference>
<evidence type="ECO:0000313" key="2">
    <source>
        <dbReference type="Proteomes" id="UP000663881"/>
    </source>
</evidence>
<organism evidence="1 2">
    <name type="scientific">Adineta steineri</name>
    <dbReference type="NCBI Taxonomy" id="433720"/>
    <lineage>
        <taxon>Eukaryota</taxon>
        <taxon>Metazoa</taxon>
        <taxon>Spiralia</taxon>
        <taxon>Gnathifera</taxon>
        <taxon>Rotifera</taxon>
        <taxon>Eurotatoria</taxon>
        <taxon>Bdelloidea</taxon>
        <taxon>Adinetida</taxon>
        <taxon>Adinetidae</taxon>
        <taxon>Adineta</taxon>
    </lineage>
</organism>
<reference evidence="1" key="1">
    <citation type="submission" date="2021-02" db="EMBL/GenBank/DDBJ databases">
        <authorList>
            <person name="Nowell W R."/>
        </authorList>
    </citation>
    <scope>NUCLEOTIDE SEQUENCE</scope>
</reference>
<dbReference type="AlphaFoldDB" id="A0A820GMU3"/>
<dbReference type="Proteomes" id="UP000663881">
    <property type="component" value="Unassembled WGS sequence"/>
</dbReference>
<accession>A0A820GMU3</accession>
<feature type="non-terminal residue" evidence="1">
    <location>
        <position position="1"/>
    </location>
</feature>
<protein>
    <submittedName>
        <fullName evidence="1">Uncharacterized protein</fullName>
    </submittedName>
</protein>
<name>A0A820GMU3_9BILA</name>
<sequence>MIGCNDHYGAYFIDWIPYLIATQHFLAPPVTT</sequence>
<proteinExistence type="predicted"/>
<evidence type="ECO:0000313" key="1">
    <source>
        <dbReference type="EMBL" id="CAF4280210.1"/>
    </source>
</evidence>